<dbReference type="EMBL" id="GBXM01027684">
    <property type="protein sequence ID" value="JAH80893.1"/>
    <property type="molecule type" value="Transcribed_RNA"/>
</dbReference>
<evidence type="ECO:0000313" key="1">
    <source>
        <dbReference type="EMBL" id="JAH80893.1"/>
    </source>
</evidence>
<protein>
    <submittedName>
        <fullName evidence="1">Uncharacterized protein</fullName>
    </submittedName>
</protein>
<dbReference type="AlphaFoldDB" id="A0A0E9VUG1"/>
<sequence length="21" mass="2252">MPEPGMQTCHLSAKIGVLNPK</sequence>
<reference evidence="1" key="2">
    <citation type="journal article" date="2015" name="Fish Shellfish Immunol.">
        <title>Early steps in the European eel (Anguilla anguilla)-Vibrio vulnificus interaction in the gills: Role of the RtxA13 toxin.</title>
        <authorList>
            <person name="Callol A."/>
            <person name="Pajuelo D."/>
            <person name="Ebbesson L."/>
            <person name="Teles M."/>
            <person name="MacKenzie S."/>
            <person name="Amaro C."/>
        </authorList>
    </citation>
    <scope>NUCLEOTIDE SEQUENCE</scope>
</reference>
<name>A0A0E9VUG1_ANGAN</name>
<organism evidence="1">
    <name type="scientific">Anguilla anguilla</name>
    <name type="common">European freshwater eel</name>
    <name type="synonym">Muraena anguilla</name>
    <dbReference type="NCBI Taxonomy" id="7936"/>
    <lineage>
        <taxon>Eukaryota</taxon>
        <taxon>Metazoa</taxon>
        <taxon>Chordata</taxon>
        <taxon>Craniata</taxon>
        <taxon>Vertebrata</taxon>
        <taxon>Euteleostomi</taxon>
        <taxon>Actinopterygii</taxon>
        <taxon>Neopterygii</taxon>
        <taxon>Teleostei</taxon>
        <taxon>Anguilliformes</taxon>
        <taxon>Anguillidae</taxon>
        <taxon>Anguilla</taxon>
    </lineage>
</organism>
<proteinExistence type="predicted"/>
<accession>A0A0E9VUG1</accession>
<reference evidence="1" key="1">
    <citation type="submission" date="2014-11" db="EMBL/GenBank/DDBJ databases">
        <authorList>
            <person name="Amaro Gonzalez C."/>
        </authorList>
    </citation>
    <scope>NUCLEOTIDE SEQUENCE</scope>
</reference>